<dbReference type="OrthoDB" id="1740265at2759"/>
<feature type="chain" id="PRO_5001541070" description="alpha-glucosidase" evidence="6">
    <location>
        <begin position="20"/>
        <end position="152"/>
    </location>
</feature>
<dbReference type="Proteomes" id="UP000053097">
    <property type="component" value="Unassembled WGS sequence"/>
</dbReference>
<dbReference type="PANTHER" id="PTHR10357">
    <property type="entry name" value="ALPHA-AMYLASE FAMILY MEMBER"/>
    <property type="match status" value="1"/>
</dbReference>
<accession>A0A026WGW2</accession>
<dbReference type="InterPro" id="IPR017853">
    <property type="entry name" value="GH"/>
</dbReference>
<dbReference type="InterPro" id="IPR006047">
    <property type="entry name" value="GH13_cat_dom"/>
</dbReference>
<reference evidence="8 9" key="1">
    <citation type="journal article" date="2014" name="Curr. Biol.">
        <title>The genome of the clonal raider ant Cerapachys biroi.</title>
        <authorList>
            <person name="Oxley P.R."/>
            <person name="Ji L."/>
            <person name="Fetter-Pruneda I."/>
            <person name="McKenzie S.K."/>
            <person name="Li C."/>
            <person name="Hu H."/>
            <person name="Zhang G."/>
            <person name="Kronauer D.J."/>
        </authorList>
    </citation>
    <scope>NUCLEOTIDE SEQUENCE [LARGE SCALE GENOMIC DNA]</scope>
</reference>
<evidence type="ECO:0000256" key="3">
    <source>
        <dbReference type="ARBA" id="ARBA00012741"/>
    </source>
</evidence>
<dbReference type="EMBL" id="KK107250">
    <property type="protein sequence ID" value="EZA54319.1"/>
    <property type="molecule type" value="Genomic_DNA"/>
</dbReference>
<keyword evidence="5" id="KW-0378">Hydrolase</keyword>
<dbReference type="Pfam" id="PF00128">
    <property type="entry name" value="Alpha-amylase"/>
    <property type="match status" value="1"/>
</dbReference>
<evidence type="ECO:0000256" key="6">
    <source>
        <dbReference type="SAM" id="SignalP"/>
    </source>
</evidence>
<evidence type="ECO:0000313" key="8">
    <source>
        <dbReference type="EMBL" id="EZA54319.1"/>
    </source>
</evidence>
<keyword evidence="6" id="KW-0732">Signal</keyword>
<dbReference type="SUPFAM" id="SSF51445">
    <property type="entry name" value="(Trans)glycosidases"/>
    <property type="match status" value="1"/>
</dbReference>
<comment type="similarity">
    <text evidence="2">Belongs to the glycosyl hydrolase 13 family.</text>
</comment>
<dbReference type="PANTHER" id="PTHR10357:SF179">
    <property type="entry name" value="NEUTRAL AND BASIC AMINO ACID TRANSPORT PROTEIN RBAT"/>
    <property type="match status" value="1"/>
</dbReference>
<feature type="signal peptide" evidence="6">
    <location>
        <begin position="1"/>
        <end position="19"/>
    </location>
</feature>
<proteinExistence type="inferred from homology"/>
<feature type="domain" description="Glycosyl hydrolase family 13 catalytic" evidence="7">
    <location>
        <begin position="19"/>
        <end position="122"/>
    </location>
</feature>
<sequence>MSLAMRLCALLLFANSCFAEIHNKAWWNNTVVVLDLVPNHTSDKHVWFQKALQGNKKYKNYYVWADGKNKDAQTPPNNWISVFSDSAWTYVESQKQWYLHQFDYRQPELNFYNPDVQEEMKVSHRKAFIKISNSSKYLFLVFQLPKFTSASY</sequence>
<name>A0A026WGW2_OOCBI</name>
<keyword evidence="9" id="KW-1185">Reference proteome</keyword>
<evidence type="ECO:0000313" key="9">
    <source>
        <dbReference type="Proteomes" id="UP000053097"/>
    </source>
</evidence>
<evidence type="ECO:0000256" key="4">
    <source>
        <dbReference type="ARBA" id="ARBA00023180"/>
    </source>
</evidence>
<dbReference type="InterPro" id="IPR045857">
    <property type="entry name" value="O16G_dom_2"/>
</dbReference>
<dbReference type="Gene3D" id="3.90.400.10">
    <property type="entry name" value="Oligo-1,6-glucosidase, Domain 2"/>
    <property type="match status" value="1"/>
</dbReference>
<dbReference type="FunFam" id="3.90.400.10:FF:000001">
    <property type="entry name" value="Maltase A3, isoform A"/>
    <property type="match status" value="1"/>
</dbReference>
<keyword evidence="5" id="KW-0326">Glycosidase</keyword>
<evidence type="ECO:0000256" key="2">
    <source>
        <dbReference type="ARBA" id="ARBA00008061"/>
    </source>
</evidence>
<comment type="catalytic activity">
    <reaction evidence="1">
        <text>Hydrolysis of terminal, non-reducing (1-&gt;4)-linked alpha-D-glucose residues with release of alpha-D-glucose.</text>
        <dbReference type="EC" id="3.2.1.20"/>
    </reaction>
</comment>
<evidence type="ECO:0000256" key="1">
    <source>
        <dbReference type="ARBA" id="ARBA00001657"/>
    </source>
</evidence>
<evidence type="ECO:0000256" key="5">
    <source>
        <dbReference type="ARBA" id="ARBA00023295"/>
    </source>
</evidence>
<gene>
    <name evidence="8" type="ORF">X777_05549</name>
</gene>
<dbReference type="Gene3D" id="3.20.20.80">
    <property type="entry name" value="Glycosidases"/>
    <property type="match status" value="1"/>
</dbReference>
<protein>
    <recommendedName>
        <fullName evidence="3">alpha-glucosidase</fullName>
        <ecNumber evidence="3">3.2.1.20</ecNumber>
    </recommendedName>
</protein>
<keyword evidence="4" id="KW-0325">Glycoprotein</keyword>
<organism evidence="8 9">
    <name type="scientific">Ooceraea biroi</name>
    <name type="common">Clonal raider ant</name>
    <name type="synonym">Cerapachys biroi</name>
    <dbReference type="NCBI Taxonomy" id="2015173"/>
    <lineage>
        <taxon>Eukaryota</taxon>
        <taxon>Metazoa</taxon>
        <taxon>Ecdysozoa</taxon>
        <taxon>Arthropoda</taxon>
        <taxon>Hexapoda</taxon>
        <taxon>Insecta</taxon>
        <taxon>Pterygota</taxon>
        <taxon>Neoptera</taxon>
        <taxon>Endopterygota</taxon>
        <taxon>Hymenoptera</taxon>
        <taxon>Apocrita</taxon>
        <taxon>Aculeata</taxon>
        <taxon>Formicoidea</taxon>
        <taxon>Formicidae</taxon>
        <taxon>Dorylinae</taxon>
        <taxon>Ooceraea</taxon>
    </lineage>
</organism>
<dbReference type="EC" id="3.2.1.20" evidence="3"/>
<dbReference type="STRING" id="2015173.A0A026WGW2"/>
<evidence type="ECO:0000259" key="7">
    <source>
        <dbReference type="Pfam" id="PF00128"/>
    </source>
</evidence>
<dbReference type="AlphaFoldDB" id="A0A026WGW2"/>
<dbReference type="GO" id="GO:0005975">
    <property type="term" value="P:carbohydrate metabolic process"/>
    <property type="evidence" value="ECO:0007669"/>
    <property type="project" value="InterPro"/>
</dbReference>
<dbReference type="GO" id="GO:0004558">
    <property type="term" value="F:alpha-1,4-glucosidase activity"/>
    <property type="evidence" value="ECO:0007669"/>
    <property type="project" value="UniProtKB-EC"/>
</dbReference>